<evidence type="ECO:0000256" key="3">
    <source>
        <dbReference type="ARBA" id="ARBA00023172"/>
    </source>
</evidence>
<accession>A0A1M5C7F1</accession>
<dbReference type="Gene3D" id="1.10.443.10">
    <property type="entry name" value="Intergrase catalytic core"/>
    <property type="match status" value="1"/>
</dbReference>
<feature type="domain" description="Phage integrase SAM-like" evidence="5">
    <location>
        <begin position="107"/>
        <end position="198"/>
    </location>
</feature>
<evidence type="ECO:0000313" key="7">
    <source>
        <dbReference type="EMBL" id="SHF50342.1"/>
    </source>
</evidence>
<feature type="domain" description="Arm DNA-binding" evidence="6">
    <location>
        <begin position="8"/>
        <end position="93"/>
    </location>
</feature>
<dbReference type="GO" id="GO:0003677">
    <property type="term" value="F:DNA binding"/>
    <property type="evidence" value="ECO:0007669"/>
    <property type="project" value="UniProtKB-KW"/>
</dbReference>
<dbReference type="InterPro" id="IPR013762">
    <property type="entry name" value="Integrase-like_cat_sf"/>
</dbReference>
<dbReference type="SUPFAM" id="SSF56349">
    <property type="entry name" value="DNA breaking-rejoining enzymes"/>
    <property type="match status" value="2"/>
</dbReference>
<dbReference type="GO" id="GO:0006310">
    <property type="term" value="P:DNA recombination"/>
    <property type="evidence" value="ECO:0007669"/>
    <property type="project" value="UniProtKB-KW"/>
</dbReference>
<dbReference type="PANTHER" id="PTHR30349">
    <property type="entry name" value="PHAGE INTEGRASE-RELATED"/>
    <property type="match status" value="1"/>
</dbReference>
<dbReference type="InterPro" id="IPR025269">
    <property type="entry name" value="SAM-like_dom"/>
</dbReference>
<dbReference type="InterPro" id="IPR010998">
    <property type="entry name" value="Integrase_recombinase_N"/>
</dbReference>
<dbReference type="EMBL" id="FQUC01000007">
    <property type="protein sequence ID" value="SHF50342.1"/>
    <property type="molecule type" value="Genomic_DNA"/>
</dbReference>
<evidence type="ECO:0000259" key="6">
    <source>
        <dbReference type="Pfam" id="PF17293"/>
    </source>
</evidence>
<dbReference type="InterPro" id="IPR050090">
    <property type="entry name" value="Tyrosine_recombinase_XerCD"/>
</dbReference>
<dbReference type="InterPro" id="IPR035386">
    <property type="entry name" value="Arm-DNA-bind_5"/>
</dbReference>
<dbReference type="InterPro" id="IPR002104">
    <property type="entry name" value="Integrase_catalytic"/>
</dbReference>
<proteinExistence type="inferred from homology"/>
<protein>
    <submittedName>
        <fullName evidence="7">Phage integrase family protein</fullName>
    </submittedName>
</protein>
<dbReference type="OrthoDB" id="1094492at2"/>
<dbReference type="RefSeq" id="WP_062179337.1">
    <property type="nucleotide sequence ID" value="NZ_BBXL01000007.1"/>
</dbReference>
<evidence type="ECO:0000256" key="2">
    <source>
        <dbReference type="ARBA" id="ARBA00023125"/>
    </source>
</evidence>
<name>A0A1M5C7F1_9BACT</name>
<evidence type="ECO:0000259" key="4">
    <source>
        <dbReference type="Pfam" id="PF00589"/>
    </source>
</evidence>
<feature type="domain" description="Tyr recombinase" evidence="4">
    <location>
        <begin position="428"/>
        <end position="486"/>
    </location>
</feature>
<dbReference type="Pfam" id="PF00589">
    <property type="entry name" value="Phage_integrase"/>
    <property type="match status" value="1"/>
</dbReference>
<dbReference type="AlphaFoldDB" id="A0A1M5C7F1"/>
<gene>
    <name evidence="7" type="ORF">SAMN05444362_10750</name>
</gene>
<dbReference type="Pfam" id="PF13102">
    <property type="entry name" value="Phage_int_SAM_5"/>
    <property type="match status" value="1"/>
</dbReference>
<dbReference type="STRING" id="1346286.SAMN05444362_10750"/>
<dbReference type="Gene3D" id="1.10.150.130">
    <property type="match status" value="1"/>
</dbReference>
<evidence type="ECO:0000313" key="8">
    <source>
        <dbReference type="Proteomes" id="UP000184480"/>
    </source>
</evidence>
<dbReference type="Pfam" id="PF17293">
    <property type="entry name" value="Arm-DNA-bind_5"/>
    <property type="match status" value="1"/>
</dbReference>
<dbReference type="PANTHER" id="PTHR30349:SF64">
    <property type="entry name" value="PROPHAGE INTEGRASE INTD-RELATED"/>
    <property type="match status" value="1"/>
</dbReference>
<organism evidence="7 8">
    <name type="scientific">Dysgonomonas macrotermitis</name>
    <dbReference type="NCBI Taxonomy" id="1346286"/>
    <lineage>
        <taxon>Bacteria</taxon>
        <taxon>Pseudomonadati</taxon>
        <taxon>Bacteroidota</taxon>
        <taxon>Bacteroidia</taxon>
        <taxon>Bacteroidales</taxon>
        <taxon>Dysgonomonadaceae</taxon>
        <taxon>Dysgonomonas</taxon>
    </lineage>
</organism>
<sequence>MKATVSAILYTSKTLANGEHPIMLRVCYNGKRAYKSIKISCLSKDWNKEKEEVRSKHPYSNTLNSIINKELSLLKEVVLDYERTEKPYSAKTLVEEISKPLPSRKTLLELIDDRVQYFKIEKGEYNTSTGYRTLYNLIKKFSPTKDYELFEINRDWLREFETFLRKTNKRDTSIYKHFCCLKASINHAINKGFILKDNNPFNGFGQNLDRRTKKRALSLDEMNCLLHYFTQNYRCVHLDNTYQLYYQNYVFHEGKALRHDCEPVHPRRDEVEDFEDKTVRKFWNDYFKKEGYNKLHPQLDSEGVALSLFLCSYIMQGLAMIDLANLRWRDLKLLSMLDEKKYLQDYDLHGKDYAEAHKVHKHYYEINLLRNKTKKPTKIIVDLDDFNSFACLFLPSVKTYNENNYIFGVFDIGQDEATKFSRMTYVNYLVNHNLKKAAKRAGLSTDITFYSARHSYASQLYHQGVSISLIAQNMGRDVSNIETYLKEFDDKRIIEANRNIWFYATADYQKIKTE</sequence>
<evidence type="ECO:0000259" key="5">
    <source>
        <dbReference type="Pfam" id="PF13102"/>
    </source>
</evidence>
<keyword evidence="8" id="KW-1185">Reference proteome</keyword>
<dbReference type="GO" id="GO:0015074">
    <property type="term" value="P:DNA integration"/>
    <property type="evidence" value="ECO:0007669"/>
    <property type="project" value="InterPro"/>
</dbReference>
<dbReference type="Proteomes" id="UP000184480">
    <property type="component" value="Unassembled WGS sequence"/>
</dbReference>
<comment type="similarity">
    <text evidence="1">Belongs to the 'phage' integrase family.</text>
</comment>
<keyword evidence="3" id="KW-0233">DNA recombination</keyword>
<reference evidence="8" key="1">
    <citation type="submission" date="2016-11" db="EMBL/GenBank/DDBJ databases">
        <authorList>
            <person name="Varghese N."/>
            <person name="Submissions S."/>
        </authorList>
    </citation>
    <scope>NUCLEOTIDE SEQUENCE [LARGE SCALE GENOMIC DNA]</scope>
    <source>
        <strain evidence="8">DSM 27370</strain>
    </source>
</reference>
<dbReference type="InterPro" id="IPR011010">
    <property type="entry name" value="DNA_brk_join_enz"/>
</dbReference>
<keyword evidence="2" id="KW-0238">DNA-binding</keyword>
<evidence type="ECO:0000256" key="1">
    <source>
        <dbReference type="ARBA" id="ARBA00008857"/>
    </source>
</evidence>